<evidence type="ECO:0000256" key="1">
    <source>
        <dbReference type="SAM" id="MobiDB-lite"/>
    </source>
</evidence>
<accession>A0ABP9QRU4</accession>
<dbReference type="EMBL" id="BAABJP010000032">
    <property type="protein sequence ID" value="GAA5166232.1"/>
    <property type="molecule type" value="Genomic_DNA"/>
</dbReference>
<feature type="region of interest" description="Disordered" evidence="1">
    <location>
        <begin position="87"/>
        <end position="110"/>
    </location>
</feature>
<organism evidence="2 3">
    <name type="scientific">Pseudonocardia eucalypti</name>
    <dbReference type="NCBI Taxonomy" id="648755"/>
    <lineage>
        <taxon>Bacteria</taxon>
        <taxon>Bacillati</taxon>
        <taxon>Actinomycetota</taxon>
        <taxon>Actinomycetes</taxon>
        <taxon>Pseudonocardiales</taxon>
        <taxon>Pseudonocardiaceae</taxon>
        <taxon>Pseudonocardia</taxon>
    </lineage>
</organism>
<name>A0ABP9QRU4_9PSEU</name>
<dbReference type="Proteomes" id="UP001428817">
    <property type="component" value="Unassembled WGS sequence"/>
</dbReference>
<evidence type="ECO:0000313" key="3">
    <source>
        <dbReference type="Proteomes" id="UP001428817"/>
    </source>
</evidence>
<keyword evidence="3" id="KW-1185">Reference proteome</keyword>
<comment type="caution">
    <text evidence="2">The sequence shown here is derived from an EMBL/GenBank/DDBJ whole genome shotgun (WGS) entry which is preliminary data.</text>
</comment>
<protein>
    <recommendedName>
        <fullName evidence="4">IstB-like ATP-binding protein domain-containing protein</fullName>
    </recommendedName>
</protein>
<evidence type="ECO:0000313" key="2">
    <source>
        <dbReference type="EMBL" id="GAA5166232.1"/>
    </source>
</evidence>
<reference evidence="3" key="1">
    <citation type="journal article" date="2019" name="Int. J. Syst. Evol. Microbiol.">
        <title>The Global Catalogue of Microorganisms (GCM) 10K type strain sequencing project: providing services to taxonomists for standard genome sequencing and annotation.</title>
        <authorList>
            <consortium name="The Broad Institute Genomics Platform"/>
            <consortium name="The Broad Institute Genome Sequencing Center for Infectious Disease"/>
            <person name="Wu L."/>
            <person name="Ma J."/>
        </authorList>
    </citation>
    <scope>NUCLEOTIDE SEQUENCE [LARGE SCALE GENOMIC DNA]</scope>
    <source>
        <strain evidence="3">JCM 18303</strain>
    </source>
</reference>
<gene>
    <name evidence="2" type="ORF">GCM10023321_57250</name>
</gene>
<proteinExistence type="predicted"/>
<sequence>MLPVGADAAEAFYRIVDAAYERRSIAVTSNIHPSKAHMFARTCARWHRNVSGSAGCLRGGGAFGRPRGAVGEFLQLVWSERFGCQRSPAGAGSARCHGCGSRQASTWSAR</sequence>
<evidence type="ECO:0008006" key="4">
    <source>
        <dbReference type="Google" id="ProtNLM"/>
    </source>
</evidence>